<evidence type="ECO:0000313" key="3">
    <source>
        <dbReference type="Proteomes" id="UP001443914"/>
    </source>
</evidence>
<gene>
    <name evidence="2" type="ORF">RND81_10G065900</name>
</gene>
<dbReference type="EMBL" id="JBDFQZ010000010">
    <property type="protein sequence ID" value="KAK9682336.1"/>
    <property type="molecule type" value="Genomic_DNA"/>
</dbReference>
<dbReference type="AlphaFoldDB" id="A0AAW1HYS1"/>
<name>A0AAW1HYS1_SAPOF</name>
<feature type="region of interest" description="Disordered" evidence="1">
    <location>
        <begin position="691"/>
        <end position="710"/>
    </location>
</feature>
<evidence type="ECO:0000256" key="1">
    <source>
        <dbReference type="SAM" id="MobiDB-lite"/>
    </source>
</evidence>
<reference evidence="2" key="1">
    <citation type="submission" date="2024-03" db="EMBL/GenBank/DDBJ databases">
        <title>WGS assembly of Saponaria officinalis var. Norfolk2.</title>
        <authorList>
            <person name="Jenkins J."/>
            <person name="Shu S."/>
            <person name="Grimwood J."/>
            <person name="Barry K."/>
            <person name="Goodstein D."/>
            <person name="Schmutz J."/>
            <person name="Leebens-Mack J."/>
            <person name="Osbourn A."/>
        </authorList>
    </citation>
    <scope>NUCLEOTIDE SEQUENCE [LARGE SCALE GENOMIC DNA]</scope>
    <source>
        <strain evidence="2">JIC</strain>
    </source>
</reference>
<sequence>MLQFGFDVFFKGLTMSTNLEAKLCRSEWSEEYDCVPLILRSKMLRTKVSKQHHVDADVGVSNADGKQMCDEVYVDRKQDKDHNDKVTKIAKQSSNVTFAGSSGFFHHGSSDCWPHLSSLDNISSNSVDYSGESDLEKNLRVSGMSTAKVPASEVVGEGKPNTVVDVLSHKSLLEVVDRVPIDCSMVVASVHVQAGKLKHETIYEFDDDLDNVVLGERRRMLVSRKLMQSSGSSLVEQNKFEEMSNLSKAAKQTADIEKGFDSNQFPQIAKVSNSLTSVHDHLDSKCRYNKTSRGNTVPLSFELRISPTNVKRRAFDIRETNTTCAQGASSALLSFAKVKDEPVDLSELRNEGNSGINDFFTSSQMLCVKSEPSIFDSLGDELDHLPLIDRVKLILSGSPNPTMDTLDNLESLQDNVDIGTDIVESVQPISISRPSKRRKTATNSVETALEEDAPELLKVLIERGILVDEMKLYGEEDPDGDLDDSLSEDGFTELEAVISQLFTQRQTFLKFPHLRTKGEKVSYCLACLLSLVEQTKFLRNRKWPVEWGWCRDLQSFIFVFPRHNRIVLERPEYGYATYFFELLNSVPAAWQIKRLVTALKLTSCGRITLMENKPLVVGEDLSEGEARVLADYGWTPNTGLGTMLNYCDRVFHDRKQELHRSEWRSKIGKQLMNGYNSGSIVSKNLPENLIEDPFSREGDDDEEVQVKLEQ</sequence>
<keyword evidence="3" id="KW-1185">Reference proteome</keyword>
<accession>A0AAW1HYS1</accession>
<protein>
    <submittedName>
        <fullName evidence="2">Uncharacterized protein</fullName>
    </submittedName>
</protein>
<dbReference type="Proteomes" id="UP001443914">
    <property type="component" value="Unassembled WGS sequence"/>
</dbReference>
<dbReference type="PANTHER" id="PTHR47871">
    <property type="entry name" value="NAC DOMAIN-CONTAINING PROTEIN 8"/>
    <property type="match status" value="1"/>
</dbReference>
<organism evidence="2 3">
    <name type="scientific">Saponaria officinalis</name>
    <name type="common">Common soapwort</name>
    <name type="synonym">Lychnis saponaria</name>
    <dbReference type="NCBI Taxonomy" id="3572"/>
    <lineage>
        <taxon>Eukaryota</taxon>
        <taxon>Viridiplantae</taxon>
        <taxon>Streptophyta</taxon>
        <taxon>Embryophyta</taxon>
        <taxon>Tracheophyta</taxon>
        <taxon>Spermatophyta</taxon>
        <taxon>Magnoliopsida</taxon>
        <taxon>eudicotyledons</taxon>
        <taxon>Gunneridae</taxon>
        <taxon>Pentapetalae</taxon>
        <taxon>Caryophyllales</taxon>
        <taxon>Caryophyllaceae</taxon>
        <taxon>Caryophylleae</taxon>
        <taxon>Saponaria</taxon>
    </lineage>
</organism>
<evidence type="ECO:0000313" key="2">
    <source>
        <dbReference type="EMBL" id="KAK9682336.1"/>
    </source>
</evidence>
<comment type="caution">
    <text evidence="2">The sequence shown here is derived from an EMBL/GenBank/DDBJ whole genome shotgun (WGS) entry which is preliminary data.</text>
</comment>
<dbReference type="PANTHER" id="PTHR47871:SF2">
    <property type="entry name" value="OS03G0221300 PROTEIN"/>
    <property type="match status" value="1"/>
</dbReference>
<proteinExistence type="predicted"/>